<dbReference type="GO" id="GO:0030973">
    <property type="term" value="F:molybdate ion binding"/>
    <property type="evidence" value="ECO:0007669"/>
    <property type="project" value="TreeGrafter"/>
</dbReference>
<dbReference type="AlphaFoldDB" id="A0A193SSH3"/>
<dbReference type="EMBL" id="LT963395">
    <property type="protein sequence ID" value="SOS21862.1"/>
    <property type="molecule type" value="Genomic_DNA"/>
</dbReference>
<dbReference type="RefSeq" id="WP_065350335.1">
    <property type="nucleotide sequence ID" value="NZ_LT222319.1"/>
</dbReference>
<protein>
    <recommendedName>
        <fullName evidence="4">ABC transporter substrate-binding protein</fullName>
    </recommendedName>
</protein>
<dbReference type="SUPFAM" id="SSF53850">
    <property type="entry name" value="Periplasmic binding protein-like II"/>
    <property type="match status" value="1"/>
</dbReference>
<organism evidence="2 3">
    <name type="scientific">Pseudomonas cerasi</name>
    <dbReference type="NCBI Taxonomy" id="1583341"/>
    <lineage>
        <taxon>Bacteria</taxon>
        <taxon>Pseudomonadati</taxon>
        <taxon>Pseudomonadota</taxon>
        <taxon>Gammaproteobacteria</taxon>
        <taxon>Pseudomonadales</taxon>
        <taxon>Pseudomonadaceae</taxon>
        <taxon>Pseudomonas</taxon>
    </lineage>
</organism>
<evidence type="ECO:0008006" key="4">
    <source>
        <dbReference type="Google" id="ProtNLM"/>
    </source>
</evidence>
<evidence type="ECO:0000313" key="3">
    <source>
        <dbReference type="Proteomes" id="UP000239025"/>
    </source>
</evidence>
<name>A0A193SSH3_9PSED</name>
<dbReference type="Gene3D" id="3.40.190.10">
    <property type="entry name" value="Periplasmic binding protein-like II"/>
    <property type="match status" value="2"/>
</dbReference>
<reference evidence="3" key="1">
    <citation type="submission" date="2017-11" db="EMBL/GenBank/DDBJ databases">
        <authorList>
            <person name="Blom J."/>
        </authorList>
    </citation>
    <scope>NUCLEOTIDE SEQUENCE [LARGE SCALE GENOMIC DNA]</scope>
</reference>
<sequence length="253" mass="26405">MKPTIFCAVLSLLVSADALAGELKVLTTGAFKPVLMALAPELEASRHITLTISNGTAGELAKRIDAGEHFDVAILTDSLVRQYQASGAMAQDWAKNVAKVGIGVAVPLNAPKPGIATVEQFKSMLGSQAMIAYIDPRSGGSSGVYLSQLFDRLGGAEAVAKKSVLVNGGLVGTTLIDGRASVAIHQISELLAVSGIQYVGPLPAEIQRYTLYTSAVGSQSVDVEDSREVIRALSGQKAVELLRAKGMESVQAQ</sequence>
<keyword evidence="1" id="KW-0732">Signal</keyword>
<dbReference type="PANTHER" id="PTHR30632:SF11">
    <property type="entry name" value="BLR4797 PROTEIN"/>
    <property type="match status" value="1"/>
</dbReference>
<accession>A0A193SSH3</accession>
<dbReference type="InterPro" id="IPR050682">
    <property type="entry name" value="ModA/WtpA"/>
</dbReference>
<keyword evidence="3" id="KW-1185">Reference proteome</keyword>
<feature type="chain" id="PRO_5015053198" description="ABC transporter substrate-binding protein" evidence="1">
    <location>
        <begin position="21"/>
        <end position="253"/>
    </location>
</feature>
<gene>
    <name evidence="2" type="ORF">PL963_03775</name>
</gene>
<proteinExistence type="predicted"/>
<dbReference type="GO" id="GO:0015689">
    <property type="term" value="P:molybdate ion transport"/>
    <property type="evidence" value="ECO:0007669"/>
    <property type="project" value="TreeGrafter"/>
</dbReference>
<dbReference type="Proteomes" id="UP000239025">
    <property type="component" value="Chromosome 1"/>
</dbReference>
<evidence type="ECO:0000313" key="2">
    <source>
        <dbReference type="EMBL" id="SOS21862.1"/>
    </source>
</evidence>
<feature type="signal peptide" evidence="1">
    <location>
        <begin position="1"/>
        <end position="20"/>
    </location>
</feature>
<dbReference type="PANTHER" id="PTHR30632">
    <property type="entry name" value="MOLYBDATE-BINDING PERIPLASMIC PROTEIN"/>
    <property type="match status" value="1"/>
</dbReference>
<dbReference type="Pfam" id="PF13531">
    <property type="entry name" value="SBP_bac_11"/>
    <property type="match status" value="1"/>
</dbReference>
<evidence type="ECO:0000256" key="1">
    <source>
        <dbReference type="SAM" id="SignalP"/>
    </source>
</evidence>